<accession>A0A1B6LN48</accession>
<feature type="non-terminal residue" evidence="1">
    <location>
        <position position="1"/>
    </location>
</feature>
<proteinExistence type="predicted"/>
<reference evidence="1" key="1">
    <citation type="submission" date="2015-11" db="EMBL/GenBank/DDBJ databases">
        <title>De novo transcriptome assembly of four potential Pierce s Disease insect vectors from Arizona vineyards.</title>
        <authorList>
            <person name="Tassone E.E."/>
        </authorList>
    </citation>
    <scope>NUCLEOTIDE SEQUENCE</scope>
</reference>
<organism evidence="1">
    <name type="scientific">Graphocephala atropunctata</name>
    <dbReference type="NCBI Taxonomy" id="36148"/>
    <lineage>
        <taxon>Eukaryota</taxon>
        <taxon>Metazoa</taxon>
        <taxon>Ecdysozoa</taxon>
        <taxon>Arthropoda</taxon>
        <taxon>Hexapoda</taxon>
        <taxon>Insecta</taxon>
        <taxon>Pterygota</taxon>
        <taxon>Neoptera</taxon>
        <taxon>Paraneoptera</taxon>
        <taxon>Hemiptera</taxon>
        <taxon>Auchenorrhyncha</taxon>
        <taxon>Membracoidea</taxon>
        <taxon>Cicadellidae</taxon>
        <taxon>Cicadellinae</taxon>
        <taxon>Cicadellini</taxon>
        <taxon>Graphocephala</taxon>
    </lineage>
</organism>
<gene>
    <name evidence="1" type="ORF">g.7088</name>
</gene>
<sequence length="226" mass="25328">DTEVKLELRECQDVIILVNSNIEKLVVSILEVLAIVSPQKLQKIKEICSNKRSIQEIIIKTKNCNFLAQAKECPVLLKMEHYRLEIAQFQEEPLSDPSVLTVCSIRVKDRSKKLELIQKEIRNAIAKYSEDDVNSCESWAMCHRKLCSCSRTSKSSITSRNAIALLTDDGREFAMVTGSGCHFPTSSSIYCPSLTAIIKSSPRHQSFLFEGGSGFALHPRGPSILR</sequence>
<feature type="non-terminal residue" evidence="1">
    <location>
        <position position="226"/>
    </location>
</feature>
<dbReference type="AlphaFoldDB" id="A0A1B6LN48"/>
<dbReference type="EMBL" id="GEBQ01014899">
    <property type="protein sequence ID" value="JAT25078.1"/>
    <property type="molecule type" value="Transcribed_RNA"/>
</dbReference>
<evidence type="ECO:0000313" key="1">
    <source>
        <dbReference type="EMBL" id="JAT25078.1"/>
    </source>
</evidence>
<protein>
    <submittedName>
        <fullName evidence="1">Uncharacterized protein</fullName>
    </submittedName>
</protein>
<name>A0A1B6LN48_9HEMI</name>